<feature type="compositionally biased region" description="Basic and acidic residues" evidence="1">
    <location>
        <begin position="1439"/>
        <end position="1450"/>
    </location>
</feature>
<feature type="region of interest" description="Disordered" evidence="1">
    <location>
        <begin position="1589"/>
        <end position="1631"/>
    </location>
</feature>
<dbReference type="Gene3D" id="2.180.10.10">
    <property type="entry name" value="RHS repeat-associated core"/>
    <property type="match status" value="2"/>
</dbReference>
<dbReference type="InterPro" id="IPR022385">
    <property type="entry name" value="Rhs_assc_core"/>
</dbReference>
<organism evidence="2 3">
    <name type="scientific">Streptomyces kanamyceticus</name>
    <dbReference type="NCBI Taxonomy" id="1967"/>
    <lineage>
        <taxon>Bacteria</taxon>
        <taxon>Bacillati</taxon>
        <taxon>Actinomycetota</taxon>
        <taxon>Actinomycetes</taxon>
        <taxon>Kitasatosporales</taxon>
        <taxon>Streptomycetaceae</taxon>
        <taxon>Streptomyces</taxon>
    </lineage>
</organism>
<sequence>MWAQPDGTLELQQSAGPLRFKEKGAWREIDTALAAGADGTVAPKAHPLGVRLSDGGADGQLFSLGSGGHRVGQGWPGVLPQPVLEGGRALYKDVRPGLDVNVEVTRTGVQESFTVRDRDAARELESLALTLRGQKLSLKPAPDGGQDLVDGQGRELGEIGAAIAWDDEIDARSKEPEDIEPVNTRFKPVTDGAVMRLDLDDTFLADKDTRFPVTVDPAVNFGPSFDTFVQQGYTSDQSRATELKWGNNGSGQVARSLLAFNAAKVKGKQILKGELKFFNHHSWSCQARGWDVWSTGKSDASARWAKQPAWVKKYATSTQTKGPKPCNPGWITADASALVRDFAAAKQNTPLYAGVQASNEKDPYFWKRVSSAEGSNPPVLAVTYNTVPNTPARPVMVPQRADKTGWWWTTSTTPTATVTPVDADGGQLTVGWQLNKPGGVKYLEGTTKGASGTKQSWRVPAGKLEEDGAYAFKARVWDGHAWSGWSPWLSFRVLTAKPPVPKITSTDFPPNTWGGAPDGKGGYTGELTLTPSGLHRESLLWRWDNQPWKEIVTTSASRVKVTVPAGAHTVQAKTRNRAGLESAPASYKFLAGDGAALKSPSQGTRSARRTALDSLGSAQDTKVRYQWRRGATDQWKDVPVGDVRWAKDGKPVTAWPIDAPGGKPAGLTWNVADTLGENGTVEVRAVFTAGESTRVSPANELTLDKDAGQSPTQEVGPGTVNLLTGNFTLSETDASVWDMSIARTLASRRSETAAQRQGVAPVFGPGWLASTVSEISESDYTALRKTSATSVEVDFADEDGVAGIGFTAAPGGKWKPEPGAEDLTLTGSLTGNFTLTDTDGMATTFLRTAGTDTWQVASSYLPESQSTVRQTWEKTTVGGKSLARPRYVIAPTSAVSQATCETKPATAGCRMLEYVYAPATTAAQDRLGDVSGQVKEVRLWAADPGAAAATAQPVASYAYDATGRLREQWDPRISPAVKTRYSYDGSGHVLTHQNGSDQPWTMVYGKAGKPEYAGEGTLKEVRRPTLKPGTRAEVTGTAQTTLVYGVPLTGGQAPHAMGHADVNTWGQSDAPTDATAVFPPDQIPDSSNGEDLTSGSYRRATLAYINASGRQVNTAEPGGGITSTQYDEHGNTTWQLSAANRALTLGQGEDADSRLSDLQLTDASNDERAELLGTSSTYSDDGLRETDTREPLRLTALKNGSDVPARTWVHRDFDQGRPTDGTAKAKDLVTRERTAAEQPGTSGQPVEPRTTATAYDWTKGLPVTTVTDPDGLALTETTAYDAQGRVTKTTHPASNGNDAGTTLTEYWTATGSGGCAGRPEWADLTCKVHAAAPADQGRNRELPVTVTEYTRDGQSAKTTETANGATRTTVRTYDAAGRLTRTSIPFVVGAPVRDVTTEYDPATGRATTQRYDDRKSVRTTYDSLGRIIGYTDGHDTLTTTRHDTLDRPTEISDPSGTRTLAYDHSKEPRGLLTSVTDSMAGTLTGRYDLDGNLTEQRLPGDVTLTDTQDTTGDTTARTVTRGQGESTTTLLSDWQSSNTHGQWAARTTQADHHTYAHDNTGRLTGHDDTDRTGACTRTQYALDRNTNRTAKTIQQPDTTDTTDGTTAESCGRGQKSELSHTYDSADRLQDPGHLYDAFGRTTRTIDRTDSPGNDTYTGSDTLYFTNDLVHQQTSGDRRTTWTLDPAGRRDTATTATRAGNDWPTTGTQKDHFGDSGDNPAWSETASGTRTRYIDDIAGDLIAISTGDKTDWQFADLHDDVTTTLNHDTEARVHAYDPFGIPTNSPATPATPYGYLGAKQRSNNTPSGQLLMGARLYHPVTGRFLQTDPVPGGSANNYDYVRHAPLSATDLDGRFRRIRWRPRWPKVRVNWGGARNRFRNSIGGRAIRWGWGVRTRAWNRGGNLAIRGMGAYVRRRGLRPPSPWVTGGRGGISSYGPGTGNWWMKATSAVVGGAFTWWRRRR</sequence>
<gene>
    <name evidence="2" type="ORF">CP970_03705</name>
</gene>
<feature type="region of interest" description="Disordered" evidence="1">
    <location>
        <begin position="1691"/>
        <end position="1719"/>
    </location>
</feature>
<evidence type="ECO:0000313" key="3">
    <source>
        <dbReference type="Proteomes" id="UP000325529"/>
    </source>
</evidence>
<name>A0A5J6G8L7_STRKN</name>
<protein>
    <submittedName>
        <fullName evidence="2">Sugar-binding protein</fullName>
    </submittedName>
</protein>
<feature type="region of interest" description="Disordered" evidence="1">
    <location>
        <begin position="1439"/>
        <end position="1462"/>
    </location>
</feature>
<feature type="compositionally biased region" description="Basic and acidic residues" evidence="1">
    <location>
        <begin position="1614"/>
        <end position="1630"/>
    </location>
</feature>
<evidence type="ECO:0000256" key="1">
    <source>
        <dbReference type="SAM" id="MobiDB-lite"/>
    </source>
</evidence>
<dbReference type="RefSeq" id="WP_150492945.1">
    <property type="nucleotide sequence ID" value="NZ_CP023699.1"/>
</dbReference>
<proteinExistence type="predicted"/>
<feature type="compositionally biased region" description="Low complexity" evidence="1">
    <location>
        <begin position="1597"/>
        <end position="1606"/>
    </location>
</feature>
<dbReference type="KEGG" id="ska:CP970_03705"/>
<keyword evidence="3" id="KW-1185">Reference proteome</keyword>
<dbReference type="PANTHER" id="PTHR32305">
    <property type="match status" value="1"/>
</dbReference>
<dbReference type="InterPro" id="IPR050708">
    <property type="entry name" value="T6SS_VgrG/RHS"/>
</dbReference>
<evidence type="ECO:0000313" key="2">
    <source>
        <dbReference type="EMBL" id="QEU90131.1"/>
    </source>
</evidence>
<dbReference type="NCBIfam" id="TIGR03696">
    <property type="entry name" value="Rhs_assc_core"/>
    <property type="match status" value="1"/>
</dbReference>
<feature type="region of interest" description="Disordered" evidence="1">
    <location>
        <begin position="1502"/>
        <end position="1528"/>
    </location>
</feature>
<dbReference type="Proteomes" id="UP000325529">
    <property type="component" value="Chromosome"/>
</dbReference>
<feature type="compositionally biased region" description="Low complexity" evidence="1">
    <location>
        <begin position="1502"/>
        <end position="1521"/>
    </location>
</feature>
<reference evidence="2 3" key="1">
    <citation type="submission" date="2017-09" db="EMBL/GenBank/DDBJ databases">
        <authorList>
            <person name="Lee N."/>
            <person name="Cho B.-K."/>
        </authorList>
    </citation>
    <scope>NUCLEOTIDE SEQUENCE [LARGE SCALE GENOMIC DNA]</scope>
    <source>
        <strain evidence="2 3">ATCC 12853</strain>
    </source>
</reference>
<feature type="region of interest" description="Disordered" evidence="1">
    <location>
        <begin position="1166"/>
        <end position="1186"/>
    </location>
</feature>
<dbReference type="EMBL" id="CP023699">
    <property type="protein sequence ID" value="QEU90131.1"/>
    <property type="molecule type" value="Genomic_DNA"/>
</dbReference>
<dbReference type="PANTHER" id="PTHR32305:SF15">
    <property type="entry name" value="PROTEIN RHSA-RELATED"/>
    <property type="match status" value="1"/>
</dbReference>
<accession>A0A5J6G8L7</accession>